<keyword evidence="10" id="KW-1185">Reference proteome</keyword>
<dbReference type="SUPFAM" id="SSF57959">
    <property type="entry name" value="Leucine zipper domain"/>
    <property type="match status" value="1"/>
</dbReference>
<dbReference type="InterPro" id="IPR045314">
    <property type="entry name" value="bZIP_plant_GBF1"/>
</dbReference>
<feature type="compositionally biased region" description="Polar residues" evidence="7">
    <location>
        <begin position="136"/>
        <end position="157"/>
    </location>
</feature>
<dbReference type="Gramene" id="OIW20095">
    <property type="protein sequence ID" value="OIW20095"/>
    <property type="gene ID" value="TanjilG_00586"/>
</dbReference>
<evidence type="ECO:0000256" key="7">
    <source>
        <dbReference type="SAM" id="MobiDB-lite"/>
    </source>
</evidence>
<dbReference type="Pfam" id="PF00170">
    <property type="entry name" value="bZIP_1"/>
    <property type="match status" value="1"/>
</dbReference>
<comment type="caution">
    <text evidence="9">The sequence shown here is derived from an EMBL/GenBank/DDBJ whole genome shotgun (WGS) entry which is preliminary data.</text>
</comment>
<dbReference type="PROSITE" id="PS00036">
    <property type="entry name" value="BZIP_BASIC"/>
    <property type="match status" value="1"/>
</dbReference>
<name>A0A394D9N0_LUPAN</name>
<dbReference type="SMART" id="SM00338">
    <property type="entry name" value="BRLZ"/>
    <property type="match status" value="1"/>
</dbReference>
<dbReference type="GO" id="GO:0043565">
    <property type="term" value="F:sequence-specific DNA binding"/>
    <property type="evidence" value="ECO:0007669"/>
    <property type="project" value="InterPro"/>
</dbReference>
<dbReference type="GO" id="GO:0003700">
    <property type="term" value="F:DNA-binding transcription factor activity"/>
    <property type="evidence" value="ECO:0007669"/>
    <property type="project" value="InterPro"/>
</dbReference>
<evidence type="ECO:0000256" key="1">
    <source>
        <dbReference type="ARBA" id="ARBA00004123"/>
    </source>
</evidence>
<evidence type="ECO:0000256" key="2">
    <source>
        <dbReference type="ARBA" id="ARBA00007163"/>
    </source>
</evidence>
<comment type="subcellular location">
    <subcellularLocation>
        <location evidence="1">Nucleus</location>
    </subcellularLocation>
</comment>
<evidence type="ECO:0000313" key="9">
    <source>
        <dbReference type="EMBL" id="OIW20095.1"/>
    </source>
</evidence>
<keyword evidence="6" id="KW-0539">Nucleus</keyword>
<dbReference type="STRING" id="3871.A0A394D9N0"/>
<dbReference type="KEGG" id="lang:109337780"/>
<organism evidence="9 10">
    <name type="scientific">Lupinus angustifolius</name>
    <name type="common">Narrow-leaved blue lupine</name>
    <dbReference type="NCBI Taxonomy" id="3871"/>
    <lineage>
        <taxon>Eukaryota</taxon>
        <taxon>Viridiplantae</taxon>
        <taxon>Streptophyta</taxon>
        <taxon>Embryophyta</taxon>
        <taxon>Tracheophyta</taxon>
        <taxon>Spermatophyta</taxon>
        <taxon>Magnoliopsida</taxon>
        <taxon>eudicotyledons</taxon>
        <taxon>Gunneridae</taxon>
        <taxon>Pentapetalae</taxon>
        <taxon>rosids</taxon>
        <taxon>fabids</taxon>
        <taxon>Fabales</taxon>
        <taxon>Fabaceae</taxon>
        <taxon>Papilionoideae</taxon>
        <taxon>50 kb inversion clade</taxon>
        <taxon>genistoids sensu lato</taxon>
        <taxon>core genistoids</taxon>
        <taxon>Genisteae</taxon>
        <taxon>Lupinus</taxon>
    </lineage>
</organism>
<dbReference type="InterPro" id="IPR044827">
    <property type="entry name" value="GBF-like"/>
</dbReference>
<dbReference type="InterPro" id="IPR004827">
    <property type="entry name" value="bZIP"/>
</dbReference>
<dbReference type="Proteomes" id="UP000188354">
    <property type="component" value="Unassembled WGS sequence"/>
</dbReference>
<evidence type="ECO:0000259" key="8">
    <source>
        <dbReference type="PROSITE" id="PS50217"/>
    </source>
</evidence>
<evidence type="ECO:0000313" key="10">
    <source>
        <dbReference type="Proteomes" id="UP000188354"/>
    </source>
</evidence>
<accession>A0A394D9N0</accession>
<dbReference type="GO" id="GO:0005634">
    <property type="term" value="C:nucleus"/>
    <property type="evidence" value="ECO:0007669"/>
    <property type="project" value="UniProtKB-SubCell"/>
</dbReference>
<dbReference type="KEGG" id="lang:109356026"/>
<dbReference type="CDD" id="cd14702">
    <property type="entry name" value="bZIP_plant_GBF1"/>
    <property type="match status" value="1"/>
</dbReference>
<gene>
    <name evidence="9" type="ORF">TanjilG_00586</name>
</gene>
<evidence type="ECO:0000256" key="5">
    <source>
        <dbReference type="ARBA" id="ARBA00023163"/>
    </source>
</evidence>
<proteinExistence type="inferred from homology"/>
<evidence type="ECO:0000256" key="4">
    <source>
        <dbReference type="ARBA" id="ARBA00023125"/>
    </source>
</evidence>
<dbReference type="InterPro" id="IPR046347">
    <property type="entry name" value="bZIP_sf"/>
</dbReference>
<dbReference type="Gene3D" id="1.20.5.170">
    <property type="match status" value="1"/>
</dbReference>
<sequence>MGTEESNSFDTRYRLLMPQDDGAPNKPLLTHWTPVQAFDNSGSTSSSFLKPHAASSYFSNYALPKQGNGTPLQYGFMHDVMTLSNNPIEVSRDTALVFPEKLRGTFDENNVDSMKFFAGNLRPDTLKYKESRNKCNRSSIPKNDNEGMSLSGTSGSKESPGEGHGTNIDFPLTVKQQYTVMLGNANSSEQNQNSGTCLNTTNSSVQFSKLGEDEIRKERKRQSNRESAKRSRMRKQKECEELHRNMDILKDENSELTHLLMKLSEECLELSTENDSIEEELVEMYGPESIADLLPMKPASVGSQTTVKEES</sequence>
<dbReference type="PROSITE" id="PS50217">
    <property type="entry name" value="BZIP"/>
    <property type="match status" value="1"/>
</dbReference>
<comment type="similarity">
    <text evidence="2">Belongs to the bZIP family.</text>
</comment>
<feature type="compositionally biased region" description="Basic and acidic residues" evidence="7">
    <location>
        <begin position="210"/>
        <end position="229"/>
    </location>
</feature>
<protein>
    <recommendedName>
        <fullName evidence="8">BZIP domain-containing protein</fullName>
    </recommendedName>
</protein>
<evidence type="ECO:0000256" key="6">
    <source>
        <dbReference type="ARBA" id="ARBA00023242"/>
    </source>
</evidence>
<keyword evidence="4" id="KW-0238">DNA-binding</keyword>
<reference evidence="9 10" key="1">
    <citation type="journal article" date="2017" name="Plant Biotechnol. J.">
        <title>A comprehensive draft genome sequence for lupin (Lupinus angustifolius), an emerging health food: insights into plant-microbe interactions and legume evolution.</title>
        <authorList>
            <person name="Hane J.K."/>
            <person name="Ming Y."/>
            <person name="Kamphuis L.G."/>
            <person name="Nelson M.N."/>
            <person name="Garg G."/>
            <person name="Atkins C.A."/>
            <person name="Bayer P.E."/>
            <person name="Bravo A."/>
            <person name="Bringans S."/>
            <person name="Cannon S."/>
            <person name="Edwards D."/>
            <person name="Foley R."/>
            <person name="Gao L.L."/>
            <person name="Harrison M.J."/>
            <person name="Huang W."/>
            <person name="Hurgobin B."/>
            <person name="Li S."/>
            <person name="Liu C.W."/>
            <person name="McGrath A."/>
            <person name="Morahan G."/>
            <person name="Murray J."/>
            <person name="Weller J."/>
            <person name="Jian J."/>
            <person name="Singh K.B."/>
        </authorList>
    </citation>
    <scope>NUCLEOTIDE SEQUENCE [LARGE SCALE GENOMIC DNA]</scope>
    <source>
        <strain evidence="10">cv. Tanjil</strain>
        <tissue evidence="9">Whole plant</tissue>
    </source>
</reference>
<feature type="domain" description="BZIP" evidence="8">
    <location>
        <begin position="214"/>
        <end position="277"/>
    </location>
</feature>
<dbReference type="OrthoDB" id="1422011at2759"/>
<keyword evidence="5" id="KW-0804">Transcription</keyword>
<dbReference type="EMBL" id="MLAU01005645">
    <property type="protein sequence ID" value="OIW20095.1"/>
    <property type="molecule type" value="Genomic_DNA"/>
</dbReference>
<dbReference type="PANTHER" id="PTHR45967:SF38">
    <property type="entry name" value="G-BOX-BINDING FACTOR 2"/>
    <property type="match status" value="1"/>
</dbReference>
<feature type="region of interest" description="Disordered" evidence="7">
    <location>
        <begin position="186"/>
        <end position="239"/>
    </location>
</feature>
<dbReference type="PANTHER" id="PTHR45967">
    <property type="entry name" value="G-BOX-BINDING FACTOR 3-RELATED"/>
    <property type="match status" value="1"/>
</dbReference>
<dbReference type="AlphaFoldDB" id="A0A394D9N0"/>
<evidence type="ECO:0000256" key="3">
    <source>
        <dbReference type="ARBA" id="ARBA00023015"/>
    </source>
</evidence>
<keyword evidence="3" id="KW-0805">Transcription regulation</keyword>
<feature type="compositionally biased region" description="Polar residues" evidence="7">
    <location>
        <begin position="186"/>
        <end position="207"/>
    </location>
</feature>
<feature type="region of interest" description="Disordered" evidence="7">
    <location>
        <begin position="128"/>
        <end position="169"/>
    </location>
</feature>